<dbReference type="PANTHER" id="PTHR12763:SF28">
    <property type="entry name" value="GEO10507P1-RELATED"/>
    <property type="match status" value="1"/>
</dbReference>
<evidence type="ECO:0000256" key="4">
    <source>
        <dbReference type="ARBA" id="ARBA00022989"/>
    </source>
</evidence>
<dbReference type="EMBL" id="CAJNJA010048019">
    <property type="protein sequence ID" value="CAE7828257.1"/>
    <property type="molecule type" value="Genomic_DNA"/>
</dbReference>
<evidence type="ECO:0000256" key="1">
    <source>
        <dbReference type="ARBA" id="ARBA00004434"/>
    </source>
</evidence>
<keyword evidence="11" id="KW-1185">Reference proteome</keyword>
<feature type="region of interest" description="Disordered" evidence="8">
    <location>
        <begin position="361"/>
        <end position="398"/>
    </location>
</feature>
<feature type="compositionally biased region" description="Low complexity" evidence="8">
    <location>
        <begin position="603"/>
        <end position="612"/>
    </location>
</feature>
<dbReference type="Gene3D" id="1.10.287.110">
    <property type="entry name" value="DnaJ domain"/>
    <property type="match status" value="2"/>
</dbReference>
<feature type="compositionally biased region" description="Polar residues" evidence="8">
    <location>
        <begin position="707"/>
        <end position="716"/>
    </location>
</feature>
<accession>A0A812ZK53</accession>
<dbReference type="GO" id="GO:0001671">
    <property type="term" value="F:ATPase activator activity"/>
    <property type="evidence" value="ECO:0007669"/>
    <property type="project" value="TreeGrafter"/>
</dbReference>
<keyword evidence="3" id="KW-0999">Mitochondrion inner membrane</keyword>
<dbReference type="PROSITE" id="PS50076">
    <property type="entry name" value="DNAJ_2"/>
    <property type="match status" value="2"/>
</dbReference>
<evidence type="ECO:0000256" key="3">
    <source>
        <dbReference type="ARBA" id="ARBA00022792"/>
    </source>
</evidence>
<feature type="compositionally biased region" description="Low complexity" evidence="8">
    <location>
        <begin position="799"/>
        <end position="814"/>
    </location>
</feature>
<dbReference type="InterPro" id="IPR001623">
    <property type="entry name" value="DnaJ_domain"/>
</dbReference>
<dbReference type="GO" id="GO:0030150">
    <property type="term" value="P:protein import into mitochondrial matrix"/>
    <property type="evidence" value="ECO:0007669"/>
    <property type="project" value="TreeGrafter"/>
</dbReference>
<protein>
    <submittedName>
        <fullName evidence="10">SLC16A12 protein</fullName>
    </submittedName>
</protein>
<comment type="subcellular location">
    <subcellularLocation>
        <location evidence="1">Mitochondrion inner membrane</location>
        <topology evidence="1">Single-pass membrane protein</topology>
    </subcellularLocation>
</comment>
<dbReference type="InterPro" id="IPR036869">
    <property type="entry name" value="J_dom_sf"/>
</dbReference>
<dbReference type="AlphaFoldDB" id="A0A812ZK53"/>
<evidence type="ECO:0000313" key="11">
    <source>
        <dbReference type="Proteomes" id="UP000601435"/>
    </source>
</evidence>
<comment type="similarity">
    <text evidence="7">Belongs to the TIM14 family.</text>
</comment>
<sequence length="898" mass="97621">MCAQPPVFPQSLPPPPPHFGQLRGPKQSRRATCPALKTRPEDSMYEPCVGQAHPSPPSTGCHPMERSLPKGSIYDQPMQYMIVLPESQTSHGRSSSKRSQIRLGQSGGPEGSLGPRGSPSRRRLHSMEEKSALDDGMASQRSGAHSQKSLDRGSARQSEAAERSVQNSDAGSLGRRSSIVEEKRLQQRQWHQQLQKVGQLEESESQLRRQEERSRADQWSARKLQEEQLRSKECQIQEVHQRLRRPARDASLAAEPEAAEVTASMNLVQLTSSIAEPPSAKSDVQLASETQEQESPERPADRRAGRQTLHSCRILGVSPDDGPDFIQQQYRRGALKRHPDKGGSHDQFTQLQAARDYMEARQSAHGDDMGEARSLKGDQRGGLGRLKPPAEVSRAQPPAPESVKEMAAISLCASPPLSTSSAGSLPLGARTGSTGGGLEDGSRTSLPVQDLMVRQERTINLNPDPPPYPISAACSSLMKAAPSTTRKENEACEMMLDLTGEVPVHIPFSQPGGHRNAVADSPPPPLAPSESASESWDPESEDISDSIEDIRAAASSRPVNHSLRCGAASASQKAESSALPPAPGGKVPALDHDEHPHRHRPSSRASQASSSEEASHGPQRRSPGWHTIDSCEVLGVSPDDGYESIQKHYRQKALRHHPDKGGRASLFRQLHDARDYLSSKQPARWQRPAHSTSRPHQPPAASRVRKSSSQAMSQVQEPLCSAARENAPSDHSSFDTVEIKSRRWQRMTGSTVCPQSPRNTSASLSDDGTLGHPSPVSGQVQQAFLPVPWYDDDDGGSPRGQAAQAPVRAAPRQGGHNLRWEGSFSPQARAPEAWSDRSACSRQALESSAQAHLRTMDAHCAALTDTYHRLASLHGELGQVFMDLQHAWGPLHDEAAPV</sequence>
<dbReference type="SMART" id="SM00271">
    <property type="entry name" value="DnaJ"/>
    <property type="match status" value="2"/>
</dbReference>
<dbReference type="SUPFAM" id="SSF46565">
    <property type="entry name" value="Chaperone J-domain"/>
    <property type="match status" value="2"/>
</dbReference>
<feature type="compositionally biased region" description="Polar residues" evidence="8">
    <location>
        <begin position="747"/>
        <end position="766"/>
    </location>
</feature>
<keyword evidence="5" id="KW-0496">Mitochondrion</keyword>
<gene>
    <name evidence="10" type="primary">SLC16A12</name>
    <name evidence="10" type="ORF">SNEC2469_LOCUS24742</name>
</gene>
<feature type="compositionally biased region" description="Basic and acidic residues" evidence="8">
    <location>
        <begin position="148"/>
        <end position="162"/>
    </location>
</feature>
<evidence type="ECO:0000313" key="10">
    <source>
        <dbReference type="EMBL" id="CAE7828257.1"/>
    </source>
</evidence>
<name>A0A812ZK53_9DINO</name>
<feature type="region of interest" description="Disordered" evidence="8">
    <location>
        <begin position="270"/>
        <end position="325"/>
    </location>
</feature>
<evidence type="ECO:0000259" key="9">
    <source>
        <dbReference type="PROSITE" id="PS50076"/>
    </source>
</evidence>
<feature type="compositionally biased region" description="Acidic residues" evidence="8">
    <location>
        <begin position="536"/>
        <end position="547"/>
    </location>
</feature>
<feature type="domain" description="J" evidence="9">
    <location>
        <begin position="310"/>
        <end position="370"/>
    </location>
</feature>
<evidence type="ECO:0000256" key="7">
    <source>
        <dbReference type="ARBA" id="ARBA00038105"/>
    </source>
</evidence>
<dbReference type="CDD" id="cd06257">
    <property type="entry name" value="DnaJ"/>
    <property type="match status" value="2"/>
</dbReference>
<dbReference type="Pfam" id="PF00226">
    <property type="entry name" value="DnaJ"/>
    <property type="match status" value="1"/>
</dbReference>
<dbReference type="GO" id="GO:0001405">
    <property type="term" value="C:PAM complex, Tim23 associated import motor"/>
    <property type="evidence" value="ECO:0007669"/>
    <property type="project" value="TreeGrafter"/>
</dbReference>
<evidence type="ECO:0000256" key="8">
    <source>
        <dbReference type="SAM" id="MobiDB-lite"/>
    </source>
</evidence>
<keyword evidence="6" id="KW-0472">Membrane</keyword>
<feature type="compositionally biased region" description="Pro residues" evidence="8">
    <location>
        <begin position="1"/>
        <end position="18"/>
    </location>
</feature>
<reference evidence="10" key="1">
    <citation type="submission" date="2021-02" db="EMBL/GenBank/DDBJ databases">
        <authorList>
            <person name="Dougan E. K."/>
            <person name="Rhodes N."/>
            <person name="Thang M."/>
            <person name="Chan C."/>
        </authorList>
    </citation>
    <scope>NUCLEOTIDE SEQUENCE</scope>
</reference>
<evidence type="ECO:0000256" key="2">
    <source>
        <dbReference type="ARBA" id="ARBA00022692"/>
    </source>
</evidence>
<feature type="compositionally biased region" description="Low complexity" evidence="8">
    <location>
        <begin position="567"/>
        <end position="578"/>
    </location>
</feature>
<dbReference type="OrthoDB" id="439348at2759"/>
<feature type="domain" description="J" evidence="9">
    <location>
        <begin position="629"/>
        <end position="694"/>
    </location>
</feature>
<proteinExistence type="inferred from homology"/>
<feature type="region of interest" description="Disordered" evidence="8">
    <location>
        <begin position="506"/>
        <end position="632"/>
    </location>
</feature>
<feature type="region of interest" description="Disordered" evidence="8">
    <location>
        <begin position="678"/>
        <end position="777"/>
    </location>
</feature>
<feature type="compositionally biased region" description="Basic and acidic residues" evidence="8">
    <location>
        <begin position="223"/>
        <end position="241"/>
    </location>
</feature>
<evidence type="ECO:0000256" key="5">
    <source>
        <dbReference type="ARBA" id="ARBA00023128"/>
    </source>
</evidence>
<keyword evidence="4" id="KW-1133">Transmembrane helix</keyword>
<comment type="caution">
    <text evidence="10">The sequence shown here is derived from an EMBL/GenBank/DDBJ whole genome shotgun (WGS) entry which is preliminary data.</text>
</comment>
<dbReference type="PANTHER" id="PTHR12763">
    <property type="match status" value="1"/>
</dbReference>
<feature type="region of interest" description="Disordered" evidence="8">
    <location>
        <begin position="794"/>
        <end position="819"/>
    </location>
</feature>
<keyword evidence="2" id="KW-0812">Transmembrane</keyword>
<feature type="compositionally biased region" description="Basic and acidic residues" evidence="8">
    <location>
        <begin position="361"/>
        <end position="379"/>
    </location>
</feature>
<feature type="compositionally biased region" description="Basic and acidic residues" evidence="8">
    <location>
        <begin position="205"/>
        <end position="216"/>
    </location>
</feature>
<feature type="compositionally biased region" description="Basic and acidic residues" evidence="8">
    <location>
        <begin position="295"/>
        <end position="304"/>
    </location>
</feature>
<evidence type="ECO:0000256" key="6">
    <source>
        <dbReference type="ARBA" id="ARBA00023136"/>
    </source>
</evidence>
<organism evidence="10 11">
    <name type="scientific">Symbiodinium necroappetens</name>
    <dbReference type="NCBI Taxonomy" id="1628268"/>
    <lineage>
        <taxon>Eukaryota</taxon>
        <taxon>Sar</taxon>
        <taxon>Alveolata</taxon>
        <taxon>Dinophyceae</taxon>
        <taxon>Suessiales</taxon>
        <taxon>Symbiodiniaceae</taxon>
        <taxon>Symbiodinium</taxon>
    </lineage>
</organism>
<dbReference type="Proteomes" id="UP000601435">
    <property type="component" value="Unassembled WGS sequence"/>
</dbReference>
<feature type="region of interest" description="Disordered" evidence="8">
    <location>
        <begin position="1"/>
        <end position="258"/>
    </location>
</feature>